<keyword evidence="4" id="KW-1185">Reference proteome</keyword>
<dbReference type="Gene3D" id="1.10.150.280">
    <property type="entry name" value="AF1531-like domain"/>
    <property type="match status" value="1"/>
</dbReference>
<dbReference type="RefSeq" id="WP_258388107.1">
    <property type="nucleotide sequence ID" value="NZ_CP091430.1"/>
</dbReference>
<evidence type="ECO:0000256" key="2">
    <source>
        <dbReference type="SAM" id="SignalP"/>
    </source>
</evidence>
<dbReference type="EMBL" id="CP091430">
    <property type="protein sequence ID" value="UVI32047.1"/>
    <property type="molecule type" value="Genomic_DNA"/>
</dbReference>
<name>A0ABY5SDK8_9BACL</name>
<feature type="signal peptide" evidence="2">
    <location>
        <begin position="1"/>
        <end position="21"/>
    </location>
</feature>
<dbReference type="PANTHER" id="PTHR21180">
    <property type="entry name" value="ENDONUCLEASE/EXONUCLEASE/PHOSPHATASE FAMILY DOMAIN-CONTAINING PROTEIN 1"/>
    <property type="match status" value="1"/>
</dbReference>
<protein>
    <submittedName>
        <fullName evidence="3">Helix-hairpin-helix domain-containing protein</fullName>
    </submittedName>
</protein>
<proteinExistence type="predicted"/>
<dbReference type="InterPro" id="IPR051675">
    <property type="entry name" value="Endo/Exo/Phosphatase_dom_1"/>
</dbReference>
<evidence type="ECO:0000256" key="1">
    <source>
        <dbReference type="SAM" id="MobiDB-lite"/>
    </source>
</evidence>
<feature type="chain" id="PRO_5045543414" evidence="2">
    <location>
        <begin position="22"/>
        <end position="175"/>
    </location>
</feature>
<gene>
    <name evidence="3" type="ORF">L1F29_09615</name>
</gene>
<evidence type="ECO:0000313" key="3">
    <source>
        <dbReference type="EMBL" id="UVI32047.1"/>
    </source>
</evidence>
<feature type="compositionally biased region" description="Basic and acidic residues" evidence="1">
    <location>
        <begin position="46"/>
        <end position="59"/>
    </location>
</feature>
<sequence length="175" mass="18138">MGALIAAGAVMLGFALSQSSAEEPPGWIAMNDQVEAVLKSGEMEEEKTNDTDPSKEKSVETQGRAVNGEKAVTDKEPQAVQVKPGAAAPDAPAGNQEGAKQTGNEEADNSGKIDINRATADQLDALPGIGAAKAKAIIADREKNGPFKTTKDLLRVKGIGTKMLEKMNPLIVAGS</sequence>
<dbReference type="SUPFAM" id="SSF47781">
    <property type="entry name" value="RuvA domain 2-like"/>
    <property type="match status" value="1"/>
</dbReference>
<evidence type="ECO:0000313" key="4">
    <source>
        <dbReference type="Proteomes" id="UP001057877"/>
    </source>
</evidence>
<feature type="region of interest" description="Disordered" evidence="1">
    <location>
        <begin position="39"/>
        <end position="112"/>
    </location>
</feature>
<dbReference type="Proteomes" id="UP001057877">
    <property type="component" value="Chromosome"/>
</dbReference>
<dbReference type="InterPro" id="IPR004509">
    <property type="entry name" value="Competence_ComEA_HhH"/>
</dbReference>
<dbReference type="NCBIfam" id="TIGR00426">
    <property type="entry name" value="competence protein ComEA helix-hairpin-helix repeat region"/>
    <property type="match status" value="1"/>
</dbReference>
<dbReference type="InterPro" id="IPR010994">
    <property type="entry name" value="RuvA_2-like"/>
</dbReference>
<keyword evidence="2" id="KW-0732">Signal</keyword>
<dbReference type="Pfam" id="PF12836">
    <property type="entry name" value="HHH_3"/>
    <property type="match status" value="1"/>
</dbReference>
<accession>A0ABY5SDK8</accession>
<reference evidence="3" key="1">
    <citation type="submission" date="2022-01" db="EMBL/GenBank/DDBJ databases">
        <title>Paenibacillus spongiae sp. nov., isolated from marine sponge.</title>
        <authorList>
            <person name="Li Z."/>
            <person name="Zhang M."/>
        </authorList>
    </citation>
    <scope>NUCLEOTIDE SEQUENCE</scope>
    <source>
        <strain evidence="3">PHS-Z3</strain>
    </source>
</reference>
<feature type="compositionally biased region" description="Low complexity" evidence="1">
    <location>
        <begin position="84"/>
        <end position="94"/>
    </location>
</feature>
<organism evidence="3 4">
    <name type="scientific">Paenibacillus spongiae</name>
    <dbReference type="NCBI Taxonomy" id="2909671"/>
    <lineage>
        <taxon>Bacteria</taxon>
        <taxon>Bacillati</taxon>
        <taxon>Bacillota</taxon>
        <taxon>Bacilli</taxon>
        <taxon>Bacillales</taxon>
        <taxon>Paenibacillaceae</taxon>
        <taxon>Paenibacillus</taxon>
    </lineage>
</organism>
<dbReference type="PANTHER" id="PTHR21180:SF32">
    <property type="entry name" value="ENDONUCLEASE_EXONUCLEASE_PHOSPHATASE FAMILY DOMAIN-CONTAINING PROTEIN 1"/>
    <property type="match status" value="1"/>
</dbReference>